<feature type="region of interest" description="Disordered" evidence="1">
    <location>
        <begin position="164"/>
        <end position="194"/>
    </location>
</feature>
<proteinExistence type="predicted"/>
<dbReference type="PANTHER" id="PTHR28125">
    <property type="entry name" value="MEIOTIC EXPRESSION UP-REGULATED PROTEIN 26"/>
    <property type="match status" value="1"/>
</dbReference>
<dbReference type="EMBL" id="HG529610">
    <property type="protein sequence ID" value="CDI54308.1"/>
    <property type="molecule type" value="Genomic_DNA"/>
</dbReference>
<evidence type="ECO:0000313" key="3">
    <source>
        <dbReference type="EMBL" id="CDI54308.1"/>
    </source>
</evidence>
<feature type="compositionally biased region" description="Basic and acidic residues" evidence="1">
    <location>
        <begin position="169"/>
        <end position="194"/>
    </location>
</feature>
<feature type="domain" description="Transcription regulator Rua1 C-terminal" evidence="2">
    <location>
        <begin position="480"/>
        <end position="597"/>
    </location>
</feature>
<sequence>MAALGSVTDLDNALLANLPYVHLSPISTDSLVPRTIREMDRHVESHRCSAHAYIDPKSALGAIPCIPFGQGILAESSQTSLAEGDSQLGGAGGLLSGVAQQGELAFSSCDEDADGEPDESYHSEHSFWATNPGDTSTSTVATIDVENPPIPFVGRDGKWGGISSCIPVTRDDTQHEHHEHHNKDANEDSEECHQHVDAQKVIDSTFLYSTPSQNTRQKRSASNASAVGSIRGDTSRSAAKARKEATDESSPKKLVSSKPAADRTGEKRSERSGSTKAGRSRKTPSSNAPQHDTVASSEAGSTSYPTSVSSPASSSGRYKLRKKQSVPKLGFAALLTPSRAQLSDQAAKAPADWLDEVGRDLTQNTMGAPEASPGDEKASVAKEEGAEVVVGLEVEVDELELDRARPGTVRDKGRRTFPPRWEIRSDFPLLYQRYYVSSSVSPEVLEMLLRGLNYTNVDDEFHEFVERAQTVQGNFNKPRSILDLYTPRFVKGVGAQKVGMCPVCYANGKVKFFKTKFSAYNYHLQNFHGISALTGLPFTPPTKFRIKKRPNAKPKERRELVQGHCHSCKKWIDVQGPKETEVKVTEIYWWKHAQACHKKASVPDGVGDYFVENQWFERVQSVLVLLGGLQAELDRLLAGSK</sequence>
<protein>
    <submittedName>
        <fullName evidence="3">Related to Meiotic expression upregulated protein 26</fullName>
    </submittedName>
</protein>
<feature type="region of interest" description="Disordered" evidence="1">
    <location>
        <begin position="210"/>
        <end position="324"/>
    </location>
</feature>
<dbReference type="InterPro" id="IPR028012">
    <property type="entry name" value="Rua1_C"/>
</dbReference>
<dbReference type="PANTHER" id="PTHR28125:SF2">
    <property type="entry name" value="MEIOTIC EXPRESSION UP-REGULATED PROTEIN 26"/>
    <property type="match status" value="1"/>
</dbReference>
<evidence type="ECO:0000256" key="1">
    <source>
        <dbReference type="SAM" id="MobiDB-lite"/>
    </source>
</evidence>
<feature type="region of interest" description="Disordered" evidence="1">
    <location>
        <begin position="106"/>
        <end position="134"/>
    </location>
</feature>
<organism evidence="3">
    <name type="scientific">Melanopsichium pennsylvanicum 4</name>
    <dbReference type="NCBI Taxonomy" id="1398559"/>
    <lineage>
        <taxon>Eukaryota</taxon>
        <taxon>Fungi</taxon>
        <taxon>Dikarya</taxon>
        <taxon>Basidiomycota</taxon>
        <taxon>Ustilaginomycotina</taxon>
        <taxon>Ustilaginomycetes</taxon>
        <taxon>Ustilaginales</taxon>
        <taxon>Ustilaginaceae</taxon>
        <taxon>Melanopsichium</taxon>
    </lineage>
</organism>
<dbReference type="Pfam" id="PF14616">
    <property type="entry name" value="Rua1_C"/>
    <property type="match status" value="1"/>
</dbReference>
<reference evidence="3" key="1">
    <citation type="journal article" date="2014" name="Genome Biol. Evol.">
        <title>Gene Loss Rather Than Gene Gain Is Associated with a Host Jump from Monocots to Dicots in the Smut Fungus Melanopsichium pennsylvanicum.</title>
        <authorList>
            <person name="Sharma R."/>
            <person name="Mishra B."/>
            <person name="Runge F."/>
            <person name="Thines M."/>
        </authorList>
    </citation>
    <scope>NUCLEOTIDE SEQUENCE</scope>
    <source>
        <strain evidence="3">4</strain>
    </source>
</reference>
<feature type="compositionally biased region" description="Basic and acidic residues" evidence="1">
    <location>
        <begin position="260"/>
        <end position="273"/>
    </location>
</feature>
<evidence type="ECO:0000259" key="2">
    <source>
        <dbReference type="Pfam" id="PF14616"/>
    </source>
</evidence>
<feature type="compositionally biased region" description="Polar residues" evidence="1">
    <location>
        <begin position="210"/>
        <end position="226"/>
    </location>
</feature>
<feature type="region of interest" description="Disordered" evidence="1">
    <location>
        <begin position="363"/>
        <end position="382"/>
    </location>
</feature>
<name>A0A077R5T4_9BASI</name>
<feature type="compositionally biased region" description="Polar residues" evidence="1">
    <location>
        <begin position="274"/>
        <end position="298"/>
    </location>
</feature>
<dbReference type="AlphaFoldDB" id="A0A077R5T4"/>
<feature type="compositionally biased region" description="Low complexity" evidence="1">
    <location>
        <begin position="299"/>
        <end position="316"/>
    </location>
</feature>
<feature type="compositionally biased region" description="Basic and acidic residues" evidence="1">
    <location>
        <begin position="241"/>
        <end position="251"/>
    </location>
</feature>
<accession>A0A077R5T4</accession>
<feature type="compositionally biased region" description="Acidic residues" evidence="1">
    <location>
        <begin position="109"/>
        <end position="118"/>
    </location>
</feature>